<reference evidence="2" key="1">
    <citation type="submission" date="2022-11" db="UniProtKB">
        <authorList>
            <consortium name="EnsemblMetazoa"/>
        </authorList>
    </citation>
    <scope>IDENTIFICATION</scope>
</reference>
<evidence type="ECO:0000313" key="3">
    <source>
        <dbReference type="Proteomes" id="UP000887567"/>
    </source>
</evidence>
<evidence type="ECO:0000256" key="1">
    <source>
        <dbReference type="SAM" id="SignalP"/>
    </source>
</evidence>
<accession>A0A913XUL1</accession>
<feature type="signal peptide" evidence="1">
    <location>
        <begin position="1"/>
        <end position="19"/>
    </location>
</feature>
<dbReference type="RefSeq" id="XP_020910044.1">
    <property type="nucleotide sequence ID" value="XM_021054385.2"/>
</dbReference>
<dbReference type="GeneID" id="110247895"/>
<protein>
    <submittedName>
        <fullName evidence="2">Uncharacterized protein</fullName>
    </submittedName>
</protein>
<sequence length="112" mass="12959">MKLTISALLILGVAVSALAIPVKRSEDDNGVFPDSRFEVGRDLQLERRCLSMSCGIYQKLRLGSRRGNRKSRFGSFRKFYSSRRKSRARDNISNIDRRMLEDYLSKMSHQDQ</sequence>
<evidence type="ECO:0000313" key="2">
    <source>
        <dbReference type="EnsemblMetazoa" id="XP_020910044.1"/>
    </source>
</evidence>
<proteinExistence type="predicted"/>
<dbReference type="EnsemblMetazoa" id="XM_021054385.2">
    <property type="protein sequence ID" value="XP_020910044.1"/>
    <property type="gene ID" value="LOC110247895"/>
</dbReference>
<keyword evidence="3" id="KW-1185">Reference proteome</keyword>
<organism evidence="2 3">
    <name type="scientific">Exaiptasia diaphana</name>
    <name type="common">Tropical sea anemone</name>
    <name type="synonym">Aiptasia pulchella</name>
    <dbReference type="NCBI Taxonomy" id="2652724"/>
    <lineage>
        <taxon>Eukaryota</taxon>
        <taxon>Metazoa</taxon>
        <taxon>Cnidaria</taxon>
        <taxon>Anthozoa</taxon>
        <taxon>Hexacorallia</taxon>
        <taxon>Actiniaria</taxon>
        <taxon>Aiptasiidae</taxon>
        <taxon>Exaiptasia</taxon>
    </lineage>
</organism>
<feature type="chain" id="PRO_5036987408" evidence="1">
    <location>
        <begin position="20"/>
        <end position="112"/>
    </location>
</feature>
<name>A0A913XUL1_EXADI</name>
<keyword evidence="1" id="KW-0732">Signal</keyword>
<dbReference type="KEGG" id="epa:110247895"/>
<dbReference type="AlphaFoldDB" id="A0A913XUL1"/>
<dbReference type="Proteomes" id="UP000887567">
    <property type="component" value="Unplaced"/>
</dbReference>